<name>X1KAX2_9ZZZZ</name>
<keyword evidence="2" id="KW-0808">Transferase</keyword>
<dbReference type="GO" id="GO:0016279">
    <property type="term" value="F:protein-lysine N-methyltransferase activity"/>
    <property type="evidence" value="ECO:0007669"/>
    <property type="project" value="InterPro"/>
</dbReference>
<organism evidence="4">
    <name type="scientific">marine sediment metagenome</name>
    <dbReference type="NCBI Taxonomy" id="412755"/>
    <lineage>
        <taxon>unclassified sequences</taxon>
        <taxon>metagenomes</taxon>
        <taxon>ecological metagenomes</taxon>
    </lineage>
</organism>
<evidence type="ECO:0000256" key="2">
    <source>
        <dbReference type="ARBA" id="ARBA00022679"/>
    </source>
</evidence>
<protein>
    <submittedName>
        <fullName evidence="4">Uncharacterized protein</fullName>
    </submittedName>
</protein>
<gene>
    <name evidence="4" type="ORF">S03H2_60885</name>
</gene>
<proteinExistence type="predicted"/>
<dbReference type="Gene3D" id="3.40.50.150">
    <property type="entry name" value="Vaccinia Virus protein VP39"/>
    <property type="match status" value="1"/>
</dbReference>
<keyword evidence="1" id="KW-0489">Methyltransferase</keyword>
<comment type="caution">
    <text evidence="4">The sequence shown here is derived from an EMBL/GenBank/DDBJ whole genome shotgun (WGS) entry which is preliminary data.</text>
</comment>
<reference evidence="4" key="1">
    <citation type="journal article" date="2014" name="Front. Microbiol.">
        <title>High frequency of phylogenetically diverse reductive dehalogenase-homologous genes in deep subseafloor sedimentary metagenomes.</title>
        <authorList>
            <person name="Kawai M."/>
            <person name="Futagami T."/>
            <person name="Toyoda A."/>
            <person name="Takaki Y."/>
            <person name="Nishi S."/>
            <person name="Hori S."/>
            <person name="Arai W."/>
            <person name="Tsubouchi T."/>
            <person name="Morono Y."/>
            <person name="Uchiyama I."/>
            <person name="Ito T."/>
            <person name="Fujiyama A."/>
            <person name="Inagaki F."/>
            <person name="Takami H."/>
        </authorList>
    </citation>
    <scope>NUCLEOTIDE SEQUENCE</scope>
    <source>
        <strain evidence="4">Expedition CK06-06</strain>
    </source>
</reference>
<feature type="non-terminal residue" evidence="4">
    <location>
        <position position="1"/>
    </location>
</feature>
<evidence type="ECO:0000256" key="3">
    <source>
        <dbReference type="ARBA" id="ARBA00022691"/>
    </source>
</evidence>
<evidence type="ECO:0000313" key="4">
    <source>
        <dbReference type="EMBL" id="GAH79218.1"/>
    </source>
</evidence>
<evidence type="ECO:0000256" key="1">
    <source>
        <dbReference type="ARBA" id="ARBA00022603"/>
    </source>
</evidence>
<keyword evidence="3" id="KW-0949">S-adenosyl-L-methionine</keyword>
<dbReference type="PANTHER" id="PTHR13610">
    <property type="entry name" value="METHYLTRANSFERASE DOMAIN-CONTAINING PROTEIN"/>
    <property type="match status" value="1"/>
</dbReference>
<dbReference type="InterPro" id="IPR026170">
    <property type="entry name" value="FAM173A/B"/>
</dbReference>
<accession>X1KAX2</accession>
<dbReference type="AlphaFoldDB" id="X1KAX2"/>
<dbReference type="GO" id="GO:0032259">
    <property type="term" value="P:methylation"/>
    <property type="evidence" value="ECO:0007669"/>
    <property type="project" value="UniProtKB-KW"/>
</dbReference>
<sequence length="221" mass="25329">VIKAGVSDKVQFIQMDLFEAEIREASVVTLYLLSGVNLRLRPKLFLELSPGSRVVSHEFGMGKWEPDATSSVKAENYRDPYLFNYWDEQIADYWRTHTVYLWIIPGNVKGTWKLTIPDISGNDEFTLRFDQEFQRVRGQVLEGASSISVFIKEVKIRGNMLLFTLERKLKGRTESLHFEGIIQGNTMRGTMEIEGGPGKGKIKWAARRDLSTLRPITNSRK</sequence>
<dbReference type="PANTHER" id="PTHR13610:SF11">
    <property type="entry name" value="METHYLTRANSFERASE DOMAIN-CONTAINING PROTEIN"/>
    <property type="match status" value="1"/>
</dbReference>
<dbReference type="InterPro" id="IPR029063">
    <property type="entry name" value="SAM-dependent_MTases_sf"/>
</dbReference>
<dbReference type="EMBL" id="BARU01039266">
    <property type="protein sequence ID" value="GAH79218.1"/>
    <property type="molecule type" value="Genomic_DNA"/>
</dbReference>